<evidence type="ECO:0000313" key="2">
    <source>
        <dbReference type="EMBL" id="OGC84815.1"/>
    </source>
</evidence>
<dbReference type="AlphaFoldDB" id="A0A1F4XSZ9"/>
<sequence length="103" mass="12098">MVKKERTNNDIYELVGEFFGFTKNQFDQQNKKLERHDKLFDLLGRQVELINDDLRDIKRSQHNVEKELQGIKEDMTGIAGAIGELAEKDEDFEGRLEKLEKTK</sequence>
<proteinExistence type="predicted"/>
<keyword evidence="1" id="KW-0175">Coiled coil</keyword>
<evidence type="ECO:0000313" key="3">
    <source>
        <dbReference type="Proteomes" id="UP000178091"/>
    </source>
</evidence>
<comment type="caution">
    <text evidence="2">The sequence shown here is derived from an EMBL/GenBank/DDBJ whole genome shotgun (WGS) entry which is preliminary data.</text>
</comment>
<evidence type="ECO:0000256" key="1">
    <source>
        <dbReference type="SAM" id="Coils"/>
    </source>
</evidence>
<dbReference type="EMBL" id="MEWW01000009">
    <property type="protein sequence ID" value="OGC84815.1"/>
    <property type="molecule type" value="Genomic_DNA"/>
</dbReference>
<protein>
    <submittedName>
        <fullName evidence="2">Uncharacterized protein</fullName>
    </submittedName>
</protein>
<reference evidence="2 3" key="1">
    <citation type="journal article" date="2016" name="Nat. Commun.">
        <title>Thousands of microbial genomes shed light on interconnected biogeochemical processes in an aquifer system.</title>
        <authorList>
            <person name="Anantharaman K."/>
            <person name="Brown C.T."/>
            <person name="Hug L.A."/>
            <person name="Sharon I."/>
            <person name="Castelle C.J."/>
            <person name="Probst A.J."/>
            <person name="Thomas B.C."/>
            <person name="Singh A."/>
            <person name="Wilkins M.J."/>
            <person name="Karaoz U."/>
            <person name="Brodie E.L."/>
            <person name="Williams K.H."/>
            <person name="Hubbard S.S."/>
            <person name="Banfield J.F."/>
        </authorList>
    </citation>
    <scope>NUCLEOTIDE SEQUENCE [LARGE SCALE GENOMIC DNA]</scope>
</reference>
<accession>A0A1F4XSZ9</accession>
<gene>
    <name evidence="2" type="ORF">A3F55_00825</name>
</gene>
<organism evidence="2 3">
    <name type="scientific">Candidatus Adlerbacteria bacterium RIFCSPHIGHO2_12_FULL_53_18</name>
    <dbReference type="NCBI Taxonomy" id="1797242"/>
    <lineage>
        <taxon>Bacteria</taxon>
        <taxon>Candidatus Adleribacteriota</taxon>
    </lineage>
</organism>
<feature type="coiled-coil region" evidence="1">
    <location>
        <begin position="54"/>
        <end position="102"/>
    </location>
</feature>
<name>A0A1F4XSZ9_9BACT</name>
<dbReference type="Proteomes" id="UP000178091">
    <property type="component" value="Unassembled WGS sequence"/>
</dbReference>